<accession>A0ABN9TTB1</accession>
<feature type="region of interest" description="Disordered" evidence="1">
    <location>
        <begin position="242"/>
        <end position="306"/>
    </location>
</feature>
<evidence type="ECO:0000313" key="2">
    <source>
        <dbReference type="EMBL" id="CAK0849468.1"/>
    </source>
</evidence>
<organism evidence="2 3">
    <name type="scientific">Prorocentrum cordatum</name>
    <dbReference type="NCBI Taxonomy" id="2364126"/>
    <lineage>
        <taxon>Eukaryota</taxon>
        <taxon>Sar</taxon>
        <taxon>Alveolata</taxon>
        <taxon>Dinophyceae</taxon>
        <taxon>Prorocentrales</taxon>
        <taxon>Prorocentraceae</taxon>
        <taxon>Prorocentrum</taxon>
    </lineage>
</organism>
<comment type="caution">
    <text evidence="2">The sequence shown here is derived from an EMBL/GenBank/DDBJ whole genome shotgun (WGS) entry which is preliminary data.</text>
</comment>
<evidence type="ECO:0000256" key="1">
    <source>
        <dbReference type="SAM" id="MobiDB-lite"/>
    </source>
</evidence>
<reference evidence="2" key="1">
    <citation type="submission" date="2023-10" db="EMBL/GenBank/DDBJ databases">
        <authorList>
            <person name="Chen Y."/>
            <person name="Shah S."/>
            <person name="Dougan E. K."/>
            <person name="Thang M."/>
            <person name="Chan C."/>
        </authorList>
    </citation>
    <scope>NUCLEOTIDE SEQUENCE [LARGE SCALE GENOMIC DNA]</scope>
</reference>
<sequence>MPDLPRPDGRKCVTCPRRDNDLDPRDLAKGKRVFMSWGRPCDTQGKTVGNHCGYCMRWFNGNLKQLPGMTLTIFKQQLGAHTARTEAFGLILDKMIQEMIDEGIDEGTRARMDWDKIHESILEQVMIKESVKTGPGKTFFPHKSYLRVHGDFGTNGLAEKDGHYEGEDENGVAGIWVPDVECTHYGRKERQQVVKTVRLGQGPDESVAQKQARVADMLFPGILATLNLDGAIDQLLGTSTASGGPSTLGAPARPAPAWAPAQQQPQGSGSRSAGAAGPPDAGAGPPPAASASARPSRGAAGGAKGTPAAAGLVGAVGGSAPAAAAPAAAAPKKRGRKPAKDLIKETTDLEMRFFTSEPNDALIWGSEQDTQLKLNDDLAKQFPTKLRGITNEEEHRVYKMAEKKLSVITTLMRIAGLSGDELRSKYDIAMTALALEPVVDLNIPPHLRWARQKVDISRVEDPKMFFNLISSSAMRKLGLSSSSIADEQEQLISDRLSTCLRIKSDSKRTAALQALAADDDDMIFDLEPGPSEWWAAFQVIYSAKTATHESVEVLSDMLTEAIDVIKPTLPQKGRGGTSLGSALAMWPAGKVIMLDAEEHLKRAGATMQAMGPFLEKVEGLAVSIARCLPDIFSCERHWLDDAVGAMLAVTTSLESLSDCLPEFTPDADDHRIVGAVTKWVDFLNQGWSHVLSPVLTRTLTGPALAQWVQDSADRRHVLTTYTNTTLKFKSMIPKLASQIAAASQLCNIGEALSRWHSLSTASNASSFTAGDFKSILSVIASSMKPIHEGAACHFEDVSAPLHVLESPAMDPQGDIMMRMMEAANQTSGVILNPMVNHTLTILGAACSDKPWSCTSLDESTLQSIVDAKTPESIPEALRFAADLGDALLHHQVAFAAAATQMFQSLCAVQLRKFARAKATSFKDLLLGGDDVTRWRVVNARWKNFEKLEGGSATRFHMSLMDNRLKPNAVLESLAHDLAALQKEMAQYIHDDLEAIAGNLDAKMPVYSASSILDSPTAMQHVMDADHGSLTTVGLALQHELRFAKVLSKDGLPIEAARVSRAEAASDAALATVAIAAVLICTEREWPEKKFTDLDACRAAVKTLRKDIARTGWTPTDQIEELLVAWESGLHLRGETQRRKLSRGLSTVAESPEARATPQRPQKRSLAERMAARKSQRGSA</sequence>
<dbReference type="EMBL" id="CAUYUJ010015061">
    <property type="protein sequence ID" value="CAK0849468.1"/>
    <property type="molecule type" value="Genomic_DNA"/>
</dbReference>
<proteinExistence type="predicted"/>
<keyword evidence="3" id="KW-1185">Reference proteome</keyword>
<name>A0ABN9TTB1_9DINO</name>
<gene>
    <name evidence="2" type="ORF">PCOR1329_LOCUS42148</name>
</gene>
<feature type="region of interest" description="Disordered" evidence="1">
    <location>
        <begin position="1136"/>
        <end position="1179"/>
    </location>
</feature>
<protein>
    <submittedName>
        <fullName evidence="2">Uncharacterized protein</fullName>
    </submittedName>
</protein>
<dbReference type="Proteomes" id="UP001189429">
    <property type="component" value="Unassembled WGS sequence"/>
</dbReference>
<feature type="compositionally biased region" description="Low complexity" evidence="1">
    <location>
        <begin position="249"/>
        <end position="298"/>
    </location>
</feature>
<evidence type="ECO:0000313" key="3">
    <source>
        <dbReference type="Proteomes" id="UP001189429"/>
    </source>
</evidence>